<name>A0A8S0VY71_CYCAE</name>
<organism evidence="3 4">
    <name type="scientific">Cyclocybe aegerita</name>
    <name type="common">Black poplar mushroom</name>
    <name type="synonym">Agrocybe aegerita</name>
    <dbReference type="NCBI Taxonomy" id="1973307"/>
    <lineage>
        <taxon>Eukaryota</taxon>
        <taxon>Fungi</taxon>
        <taxon>Dikarya</taxon>
        <taxon>Basidiomycota</taxon>
        <taxon>Agaricomycotina</taxon>
        <taxon>Agaricomycetes</taxon>
        <taxon>Agaricomycetidae</taxon>
        <taxon>Agaricales</taxon>
        <taxon>Agaricineae</taxon>
        <taxon>Bolbitiaceae</taxon>
        <taxon>Cyclocybe</taxon>
    </lineage>
</organism>
<feature type="coiled-coil region" evidence="1">
    <location>
        <begin position="43"/>
        <end position="77"/>
    </location>
</feature>
<reference evidence="3 4" key="1">
    <citation type="submission" date="2020-01" db="EMBL/GenBank/DDBJ databases">
        <authorList>
            <person name="Gupta K D."/>
        </authorList>
    </citation>
    <scope>NUCLEOTIDE SEQUENCE [LARGE SCALE GENOMIC DNA]</scope>
</reference>
<evidence type="ECO:0000256" key="1">
    <source>
        <dbReference type="SAM" id="Coils"/>
    </source>
</evidence>
<accession>A0A8S0VY71</accession>
<dbReference type="EMBL" id="CACVBS010000056">
    <property type="protein sequence ID" value="CAA7266664.1"/>
    <property type="molecule type" value="Genomic_DNA"/>
</dbReference>
<keyword evidence="4" id="KW-1185">Reference proteome</keyword>
<evidence type="ECO:0000313" key="3">
    <source>
        <dbReference type="EMBL" id="CAA7266664.1"/>
    </source>
</evidence>
<evidence type="ECO:0000256" key="2">
    <source>
        <dbReference type="SAM" id="MobiDB-lite"/>
    </source>
</evidence>
<gene>
    <name evidence="3" type="ORF">AAE3_LOCUS8951</name>
</gene>
<comment type="caution">
    <text evidence="3">The sequence shown here is derived from an EMBL/GenBank/DDBJ whole genome shotgun (WGS) entry which is preliminary data.</text>
</comment>
<dbReference type="Proteomes" id="UP000467700">
    <property type="component" value="Unassembled WGS sequence"/>
</dbReference>
<evidence type="ECO:0000313" key="4">
    <source>
        <dbReference type="Proteomes" id="UP000467700"/>
    </source>
</evidence>
<protein>
    <recommendedName>
        <fullName evidence="5">F-box domain-containing protein</fullName>
    </recommendedName>
</protein>
<dbReference type="AlphaFoldDB" id="A0A8S0VY71"/>
<proteinExistence type="predicted"/>
<dbReference type="OrthoDB" id="2827512at2759"/>
<feature type="region of interest" description="Disordered" evidence="2">
    <location>
        <begin position="1"/>
        <end position="23"/>
    </location>
</feature>
<sequence length="572" mass="64631">MDRESRESDSDAPPVPQLATNDSTAEAEILKIKTILHASDEEIRKIDEEILHTQAKLRELRRKKEALLQSTKNYRAVLSPARVSLSSPIYRIPRDVMQEIFIACLPQNRNPSMCSDEPPMLLSQVSSQWRDIARTTPQLWAAVHIAVPTDLGESGAAYLEELIQMRFAAVDEWLERSGALPLSISAHEPTSSTRKPYFSTLLQHHLIPVCGRFQHLDIMAYDKSLSPLQHLDEDKTPLLKSVRLRTHSSPSYADIWNVTASRTVNWKASGGILASPSLRLLQVSLSDIRWERVRWSLLTNLDLDDGRGNGPPLRPTIEALRQAKSLISLVLQPLSRETAPVDNSEVQEERPIELPSLKRLKVQEHPELSILPRLRTPLLQILFYRRFSTSQVPSPLLQYLTLNADMTLEKLTTDHLSISAVELVECLRCCSSLRTLRLGDAFSDGSPVVYGIDAPNHPLNDNLLELFAPESSPESNEVICPNIEDIEIRNEGLFSEDGVANFIRRKQGGLNGRISKLRSFKVSFSKRQGRRNIKMELASLCEGLRVDLNYRHRGHRSSISLYNGLPYSWMTD</sequence>
<evidence type="ECO:0008006" key="5">
    <source>
        <dbReference type="Google" id="ProtNLM"/>
    </source>
</evidence>
<keyword evidence="1" id="KW-0175">Coiled coil</keyword>